<dbReference type="PANTHER" id="PTHR48069">
    <property type="entry name" value="DIHYDROFOLATE REDUCTASE"/>
    <property type="match status" value="1"/>
</dbReference>
<name>A0ABU5DHP2_9BURK</name>
<comment type="caution">
    <text evidence="10">The sequence shown here is derived from an EMBL/GenBank/DDBJ whole genome shotgun (WGS) entry which is preliminary data.</text>
</comment>
<dbReference type="EC" id="1.5.1.3" evidence="3 8"/>
<dbReference type="CDD" id="cd00209">
    <property type="entry name" value="DHFR"/>
    <property type="match status" value="1"/>
</dbReference>
<dbReference type="InterPro" id="IPR001796">
    <property type="entry name" value="DHFR_dom"/>
</dbReference>
<comment type="catalytic activity">
    <reaction evidence="8">
        <text>(6S)-5,6,7,8-tetrahydrofolate + NADP(+) = 7,8-dihydrofolate + NADPH + H(+)</text>
        <dbReference type="Rhea" id="RHEA:15009"/>
        <dbReference type="ChEBI" id="CHEBI:15378"/>
        <dbReference type="ChEBI" id="CHEBI:57451"/>
        <dbReference type="ChEBI" id="CHEBI:57453"/>
        <dbReference type="ChEBI" id="CHEBI:57783"/>
        <dbReference type="ChEBI" id="CHEBI:58349"/>
        <dbReference type="EC" id="1.5.1.3"/>
    </reaction>
</comment>
<dbReference type="SUPFAM" id="SSF53597">
    <property type="entry name" value="Dihydrofolate reductase-like"/>
    <property type="match status" value="1"/>
</dbReference>
<evidence type="ECO:0000256" key="5">
    <source>
        <dbReference type="ARBA" id="ARBA00022857"/>
    </source>
</evidence>
<evidence type="ECO:0000259" key="9">
    <source>
        <dbReference type="PROSITE" id="PS51330"/>
    </source>
</evidence>
<protein>
    <recommendedName>
        <fullName evidence="3 8">Dihydrofolate reductase</fullName>
        <ecNumber evidence="3 8">1.5.1.3</ecNumber>
    </recommendedName>
</protein>
<evidence type="ECO:0000256" key="4">
    <source>
        <dbReference type="ARBA" id="ARBA00022563"/>
    </source>
</evidence>
<comment type="similarity">
    <text evidence="2 8">Belongs to the dihydrofolate reductase family.</text>
</comment>
<accession>A0ABU5DHP2</accession>
<keyword evidence="6 8" id="KW-0560">Oxidoreductase</keyword>
<keyword evidence="11" id="KW-1185">Reference proteome</keyword>
<dbReference type="Gene3D" id="3.40.430.10">
    <property type="entry name" value="Dihydrofolate Reductase, subunit A"/>
    <property type="match status" value="1"/>
</dbReference>
<dbReference type="InterPro" id="IPR024072">
    <property type="entry name" value="DHFR-like_dom_sf"/>
</dbReference>
<dbReference type="EMBL" id="JAXCLA010000004">
    <property type="protein sequence ID" value="MDY0745805.1"/>
    <property type="molecule type" value="Genomic_DNA"/>
</dbReference>
<evidence type="ECO:0000256" key="1">
    <source>
        <dbReference type="ARBA" id="ARBA00004903"/>
    </source>
</evidence>
<keyword evidence="4 8" id="KW-0554">One-carbon metabolism</keyword>
<dbReference type="PIRSF" id="PIRSF000194">
    <property type="entry name" value="DHFR"/>
    <property type="match status" value="1"/>
</dbReference>
<dbReference type="Pfam" id="PF00186">
    <property type="entry name" value="DHFR_1"/>
    <property type="match status" value="1"/>
</dbReference>
<evidence type="ECO:0000256" key="7">
    <source>
        <dbReference type="ARBA" id="ARBA00025067"/>
    </source>
</evidence>
<feature type="domain" description="DHFR" evidence="9">
    <location>
        <begin position="2"/>
        <end position="162"/>
    </location>
</feature>
<keyword evidence="5 8" id="KW-0521">NADP</keyword>
<dbReference type="GO" id="GO:0004146">
    <property type="term" value="F:dihydrofolate reductase activity"/>
    <property type="evidence" value="ECO:0007669"/>
    <property type="project" value="UniProtKB-EC"/>
</dbReference>
<dbReference type="RefSeq" id="WP_320423699.1">
    <property type="nucleotide sequence ID" value="NZ_JAXCLA010000004.1"/>
</dbReference>
<dbReference type="InterPro" id="IPR012259">
    <property type="entry name" value="DHFR"/>
</dbReference>
<comment type="pathway">
    <text evidence="1 8">Cofactor biosynthesis; tetrahydrofolate biosynthesis; 5,6,7,8-tetrahydrofolate from 7,8-dihydrofolate: step 1/1.</text>
</comment>
<reference evidence="10 11" key="1">
    <citation type="submission" date="2023-11" db="EMBL/GenBank/DDBJ databases">
        <title>Paucibacter sp. nov., isolated from fresh soil in Korea.</title>
        <authorList>
            <person name="Le N.T.T."/>
        </authorList>
    </citation>
    <scope>NUCLEOTIDE SEQUENCE [LARGE SCALE GENOMIC DNA]</scope>
    <source>
        <strain evidence="10 11">R3-3</strain>
    </source>
</reference>
<comment type="function">
    <text evidence="7 8">Key enzyme in folate metabolism. Catalyzes an essential reaction for de novo glycine and purine synthesis, and for DNA precursor synthesis.</text>
</comment>
<evidence type="ECO:0000256" key="8">
    <source>
        <dbReference type="PIRNR" id="PIRNR000194"/>
    </source>
</evidence>
<evidence type="ECO:0000313" key="11">
    <source>
        <dbReference type="Proteomes" id="UP001285263"/>
    </source>
</evidence>
<evidence type="ECO:0000256" key="6">
    <source>
        <dbReference type="ARBA" id="ARBA00023002"/>
    </source>
</evidence>
<evidence type="ECO:0000313" key="10">
    <source>
        <dbReference type="EMBL" id="MDY0745805.1"/>
    </source>
</evidence>
<proteinExistence type="inferred from homology"/>
<dbReference type="Proteomes" id="UP001285263">
    <property type="component" value="Unassembled WGS sequence"/>
</dbReference>
<evidence type="ECO:0000256" key="2">
    <source>
        <dbReference type="ARBA" id="ARBA00009539"/>
    </source>
</evidence>
<gene>
    <name evidence="10" type="ORF">SNE35_14895</name>
</gene>
<evidence type="ECO:0000256" key="3">
    <source>
        <dbReference type="ARBA" id="ARBA00012856"/>
    </source>
</evidence>
<dbReference type="PANTHER" id="PTHR48069:SF3">
    <property type="entry name" value="DIHYDROFOLATE REDUCTASE"/>
    <property type="match status" value="1"/>
</dbReference>
<dbReference type="PRINTS" id="PR00070">
    <property type="entry name" value="DHFR"/>
</dbReference>
<sequence length="163" mass="18291">MRLSLIVGLGRNREIGRDNGLLWHLPGDLPRFKALTMGHAVIMGRKTWDSLPERFRPLPGRRNIVLSRQPALQLAGAEVFRTLEEALAACAGDADVFVIGGAQIYTQALPLADRLELTEVEADFPDADAFFPAWDRSAFEETARATQMSAEGWRYDFVTYQRK</sequence>
<organism evidence="10 11">
    <name type="scientific">Roseateles agri</name>
    <dbReference type="NCBI Taxonomy" id="3098619"/>
    <lineage>
        <taxon>Bacteria</taxon>
        <taxon>Pseudomonadati</taxon>
        <taxon>Pseudomonadota</taxon>
        <taxon>Betaproteobacteria</taxon>
        <taxon>Burkholderiales</taxon>
        <taxon>Sphaerotilaceae</taxon>
        <taxon>Roseateles</taxon>
    </lineage>
</organism>
<dbReference type="PROSITE" id="PS51330">
    <property type="entry name" value="DHFR_2"/>
    <property type="match status" value="1"/>
</dbReference>